<dbReference type="GO" id="GO:0004359">
    <property type="term" value="F:glutaminase activity"/>
    <property type="evidence" value="ECO:0007669"/>
    <property type="project" value="RHEA"/>
</dbReference>
<dbReference type="CDD" id="cd01744">
    <property type="entry name" value="GATase1_CPSase"/>
    <property type="match status" value="1"/>
</dbReference>
<keyword evidence="3 8" id="KW-0436">Ligase</keyword>
<dbReference type="PRINTS" id="PR00096">
    <property type="entry name" value="GATASE"/>
</dbReference>
<dbReference type="AlphaFoldDB" id="A0A150WSZ8"/>
<dbReference type="PANTHER" id="PTHR43418">
    <property type="entry name" value="MULTIFUNCTIONAL TRYPTOPHAN BIOSYNTHESIS PROTEIN-RELATED"/>
    <property type="match status" value="1"/>
</dbReference>
<accession>A0A150WSZ8</accession>
<dbReference type="InterPro" id="IPR002474">
    <property type="entry name" value="CarbamoylP_synth_ssu_N"/>
</dbReference>
<dbReference type="Gene3D" id="3.50.30.20">
    <property type="entry name" value="Carbamoyl-phosphate synthase small subunit, N-terminal domain"/>
    <property type="match status" value="1"/>
</dbReference>
<feature type="binding site" evidence="8">
    <location>
        <position position="291"/>
    </location>
    <ligand>
        <name>L-glutamine</name>
        <dbReference type="ChEBI" id="CHEBI:58359"/>
    </ligand>
</feature>
<dbReference type="Proteomes" id="UP000075320">
    <property type="component" value="Unassembled WGS sequence"/>
</dbReference>
<dbReference type="HAMAP" id="MF_01209">
    <property type="entry name" value="CPSase_S_chain"/>
    <property type="match status" value="1"/>
</dbReference>
<dbReference type="InterPro" id="IPR050472">
    <property type="entry name" value="Anth_synth/Amidotransfase"/>
</dbReference>
<feature type="active site" evidence="8">
    <location>
        <position position="335"/>
    </location>
</feature>
<dbReference type="PRINTS" id="PR00099">
    <property type="entry name" value="CPSGATASE"/>
</dbReference>
<dbReference type="PROSITE" id="PS51273">
    <property type="entry name" value="GATASE_TYPE_1"/>
    <property type="match status" value="1"/>
</dbReference>
<dbReference type="EC" id="6.3.5.5" evidence="8"/>
<dbReference type="InterPro" id="IPR036480">
    <property type="entry name" value="CarbP_synth_ssu_N_sf"/>
</dbReference>
<evidence type="ECO:0000256" key="3">
    <source>
        <dbReference type="ARBA" id="ARBA00022598"/>
    </source>
</evidence>
<comment type="similarity">
    <text evidence="2 8">Belongs to the CarA family.</text>
</comment>
<dbReference type="GO" id="GO:0006541">
    <property type="term" value="P:glutamine metabolic process"/>
    <property type="evidence" value="ECO:0007669"/>
    <property type="project" value="InterPro"/>
</dbReference>
<evidence type="ECO:0000256" key="8">
    <source>
        <dbReference type="HAMAP-Rule" id="MF_01209"/>
    </source>
</evidence>
<feature type="domain" description="Carbamoyl-phosphate synthase small subunit N-terminal" evidence="9">
    <location>
        <begin position="2"/>
        <end position="127"/>
    </location>
</feature>
<proteinExistence type="inferred from homology"/>
<comment type="catalytic activity">
    <reaction evidence="7 8">
        <text>hydrogencarbonate + L-glutamine + 2 ATP + H2O = carbamoyl phosphate + L-glutamate + 2 ADP + phosphate + 2 H(+)</text>
        <dbReference type="Rhea" id="RHEA:18633"/>
        <dbReference type="ChEBI" id="CHEBI:15377"/>
        <dbReference type="ChEBI" id="CHEBI:15378"/>
        <dbReference type="ChEBI" id="CHEBI:17544"/>
        <dbReference type="ChEBI" id="CHEBI:29985"/>
        <dbReference type="ChEBI" id="CHEBI:30616"/>
        <dbReference type="ChEBI" id="CHEBI:43474"/>
        <dbReference type="ChEBI" id="CHEBI:58228"/>
        <dbReference type="ChEBI" id="CHEBI:58359"/>
        <dbReference type="ChEBI" id="CHEBI:456216"/>
        <dbReference type="EC" id="6.3.5.5"/>
    </reaction>
</comment>
<comment type="pathway">
    <text evidence="8">Pyrimidine metabolism; UMP biosynthesis via de novo pathway; (S)-dihydroorotate from bicarbonate: step 1/3.</text>
</comment>
<feature type="region of interest" description="CPSase" evidence="8">
    <location>
        <begin position="1"/>
        <end position="173"/>
    </location>
</feature>
<organism evidence="10 11">
    <name type="scientific">Bdellovibrio bacteriovorus</name>
    <dbReference type="NCBI Taxonomy" id="959"/>
    <lineage>
        <taxon>Bacteria</taxon>
        <taxon>Pseudomonadati</taxon>
        <taxon>Bdellovibrionota</taxon>
        <taxon>Bdellovibrionia</taxon>
        <taxon>Bdellovibrionales</taxon>
        <taxon>Pseudobdellovibrionaceae</taxon>
        <taxon>Bdellovibrio</taxon>
    </lineage>
</organism>
<dbReference type="GO" id="GO:0004088">
    <property type="term" value="F:carbamoyl-phosphate synthase (glutamine-hydrolyzing) activity"/>
    <property type="evidence" value="ECO:0007669"/>
    <property type="project" value="UniProtKB-UniRule"/>
</dbReference>
<evidence type="ECO:0000256" key="5">
    <source>
        <dbReference type="ARBA" id="ARBA00022840"/>
    </source>
</evidence>
<feature type="binding site" evidence="8">
    <location>
        <position position="250"/>
    </location>
    <ligand>
        <name>L-glutamine</name>
        <dbReference type="ChEBI" id="CHEBI:58359"/>
    </ligand>
</feature>
<keyword evidence="6 8" id="KW-0315">Glutamine amidotransferase</keyword>
<evidence type="ECO:0000313" key="11">
    <source>
        <dbReference type="Proteomes" id="UP000075320"/>
    </source>
</evidence>
<dbReference type="GO" id="GO:0005524">
    <property type="term" value="F:ATP binding"/>
    <property type="evidence" value="ECO:0007669"/>
    <property type="project" value="UniProtKB-UniRule"/>
</dbReference>
<comment type="pathway">
    <text evidence="1 8">Amino-acid biosynthesis; L-arginine biosynthesis; carbamoyl phosphate from bicarbonate: step 1/1.</text>
</comment>
<dbReference type="GO" id="GO:0006207">
    <property type="term" value="P:'de novo' pyrimidine nucleobase biosynthetic process"/>
    <property type="evidence" value="ECO:0007669"/>
    <property type="project" value="InterPro"/>
</dbReference>
<dbReference type="GO" id="GO:0006526">
    <property type="term" value="P:L-arginine biosynthetic process"/>
    <property type="evidence" value="ECO:0007669"/>
    <property type="project" value="UniProtKB-UniRule"/>
</dbReference>
<dbReference type="PANTHER" id="PTHR43418:SF7">
    <property type="entry name" value="CARBAMOYL-PHOSPHATE SYNTHASE SMALL CHAIN"/>
    <property type="match status" value="1"/>
</dbReference>
<feature type="binding site" evidence="8">
    <location>
        <position position="293"/>
    </location>
    <ligand>
        <name>L-glutamine</name>
        <dbReference type="ChEBI" id="CHEBI:58359"/>
    </ligand>
</feature>
<evidence type="ECO:0000256" key="6">
    <source>
        <dbReference type="ARBA" id="ARBA00022962"/>
    </source>
</evidence>
<feature type="binding site" evidence="8">
    <location>
        <position position="45"/>
    </location>
    <ligand>
        <name>L-glutamine</name>
        <dbReference type="ChEBI" id="CHEBI:58359"/>
    </ligand>
</feature>
<dbReference type="UniPathway" id="UPA00068">
    <property type="reaction ID" value="UER00171"/>
</dbReference>
<feature type="binding site" evidence="8">
    <location>
        <position position="253"/>
    </location>
    <ligand>
        <name>L-glutamine</name>
        <dbReference type="ChEBI" id="CHEBI:58359"/>
    </ligand>
</feature>
<protein>
    <recommendedName>
        <fullName evidence="8">Carbamoyl phosphate synthase small chain</fullName>
        <ecNumber evidence="8">6.3.5.5</ecNumber>
    </recommendedName>
    <alternativeName>
        <fullName evidence="8">Carbamoyl phosphate synthetase glutamine chain</fullName>
    </alternativeName>
</protein>
<dbReference type="SMART" id="SM01097">
    <property type="entry name" value="CPSase_sm_chain"/>
    <property type="match status" value="1"/>
</dbReference>
<dbReference type="InterPro" id="IPR029062">
    <property type="entry name" value="Class_I_gatase-like"/>
</dbReference>
<dbReference type="EMBL" id="LUKE01000001">
    <property type="protein sequence ID" value="KYG67399.1"/>
    <property type="molecule type" value="Genomic_DNA"/>
</dbReference>
<dbReference type="InterPro" id="IPR035686">
    <property type="entry name" value="CPSase_GATase1"/>
</dbReference>
<evidence type="ECO:0000256" key="7">
    <source>
        <dbReference type="ARBA" id="ARBA00048816"/>
    </source>
</evidence>
<dbReference type="Pfam" id="PF00117">
    <property type="entry name" value="GATase"/>
    <property type="match status" value="1"/>
</dbReference>
<comment type="catalytic activity">
    <reaction evidence="8">
        <text>L-glutamine + H2O = L-glutamate + NH4(+)</text>
        <dbReference type="Rhea" id="RHEA:15889"/>
        <dbReference type="ChEBI" id="CHEBI:15377"/>
        <dbReference type="ChEBI" id="CHEBI:28938"/>
        <dbReference type="ChEBI" id="CHEBI:29985"/>
        <dbReference type="ChEBI" id="CHEBI:58359"/>
    </reaction>
</comment>
<evidence type="ECO:0000256" key="2">
    <source>
        <dbReference type="ARBA" id="ARBA00007800"/>
    </source>
</evidence>
<gene>
    <name evidence="8" type="primary">carA</name>
    <name evidence="10" type="ORF">AZI86_10430</name>
</gene>
<dbReference type="SUPFAM" id="SSF52317">
    <property type="entry name" value="Class I glutamine amidotransferase-like"/>
    <property type="match status" value="1"/>
</dbReference>
<dbReference type="UniPathway" id="UPA00070">
    <property type="reaction ID" value="UER00115"/>
</dbReference>
<feature type="active site" description="Nucleophile" evidence="8">
    <location>
        <position position="249"/>
    </location>
</feature>
<dbReference type="InterPro" id="IPR006274">
    <property type="entry name" value="CarbamoylP_synth_ssu"/>
</dbReference>
<dbReference type="Gene3D" id="3.40.50.880">
    <property type="match status" value="1"/>
</dbReference>
<dbReference type="NCBIfam" id="NF009475">
    <property type="entry name" value="PRK12838.1"/>
    <property type="match status" value="1"/>
</dbReference>
<feature type="binding site" evidence="8">
    <location>
        <position position="222"/>
    </location>
    <ligand>
        <name>L-glutamine</name>
        <dbReference type="ChEBI" id="CHEBI:58359"/>
    </ligand>
</feature>
<dbReference type="GO" id="GO:0044205">
    <property type="term" value="P:'de novo' UMP biosynthetic process"/>
    <property type="evidence" value="ECO:0007669"/>
    <property type="project" value="UniProtKB-UniRule"/>
</dbReference>
<keyword evidence="11" id="KW-1185">Reference proteome</keyword>
<feature type="binding site" evidence="8">
    <location>
        <position position="294"/>
    </location>
    <ligand>
        <name>L-glutamine</name>
        <dbReference type="ChEBI" id="CHEBI:58359"/>
    </ligand>
</feature>
<evidence type="ECO:0000256" key="4">
    <source>
        <dbReference type="ARBA" id="ARBA00022741"/>
    </source>
</evidence>
<feature type="active site" evidence="8">
    <location>
        <position position="333"/>
    </location>
</feature>
<dbReference type="NCBIfam" id="TIGR01368">
    <property type="entry name" value="CPSaseIIsmall"/>
    <property type="match status" value="1"/>
</dbReference>
<dbReference type="SUPFAM" id="SSF52021">
    <property type="entry name" value="Carbamoyl phosphate synthetase, small subunit N-terminal domain"/>
    <property type="match status" value="1"/>
</dbReference>
<name>A0A150WSZ8_BDEBC</name>
<dbReference type="PRINTS" id="PR00097">
    <property type="entry name" value="ANTSNTHASEII"/>
</dbReference>
<feature type="binding site" evidence="8">
    <location>
        <position position="224"/>
    </location>
    <ligand>
        <name>L-glutamine</name>
        <dbReference type="ChEBI" id="CHEBI:58359"/>
    </ligand>
</feature>
<keyword evidence="5 8" id="KW-0067">ATP-binding</keyword>
<comment type="subunit">
    <text evidence="8">Composed of two chains; the small (or glutamine) chain promotes the hydrolysis of glutamine to ammonia, which is used by the large (or ammonia) chain to synthesize carbamoyl phosphate. Tetramer of heterodimers (alpha,beta)4.</text>
</comment>
<comment type="function">
    <text evidence="8">Small subunit of the glutamine-dependent carbamoyl phosphate synthetase (CPSase). CPSase catalyzes the formation of carbamoyl phosphate from the ammonia moiety of glutamine, carbonate, and phosphate donated by ATP, constituting the first step of 2 biosynthetic pathways, one leading to arginine and/or urea and the other to pyrimidine nucleotides. The small subunit (glutamine amidotransferase) binds and cleaves glutamine to supply the large subunit with the substrate ammonia.</text>
</comment>
<reference evidence="10 11" key="1">
    <citation type="submission" date="2016-03" db="EMBL/GenBank/DDBJ databases">
        <authorList>
            <person name="Ploux O."/>
        </authorList>
    </citation>
    <scope>NUCLEOTIDE SEQUENCE [LARGE SCALE GENOMIC DNA]</scope>
    <source>
        <strain evidence="10 11">R0</strain>
    </source>
</reference>
<dbReference type="OrthoDB" id="5288626at2"/>
<dbReference type="InterPro" id="IPR017926">
    <property type="entry name" value="GATASE"/>
</dbReference>
<evidence type="ECO:0000256" key="1">
    <source>
        <dbReference type="ARBA" id="ARBA00005077"/>
    </source>
</evidence>
<keyword evidence="8" id="KW-0665">Pyrimidine biosynthesis</keyword>
<evidence type="ECO:0000313" key="10">
    <source>
        <dbReference type="EMBL" id="KYG67399.1"/>
    </source>
</evidence>
<dbReference type="Pfam" id="PF00988">
    <property type="entry name" value="CPSase_sm_chain"/>
    <property type="match status" value="1"/>
</dbReference>
<dbReference type="RefSeq" id="WP_061834977.1">
    <property type="nucleotide sequence ID" value="NZ_LUKE01000001.1"/>
</dbReference>
<evidence type="ECO:0000259" key="9">
    <source>
        <dbReference type="SMART" id="SM01097"/>
    </source>
</evidence>
<comment type="caution">
    <text evidence="10">The sequence shown here is derived from an EMBL/GenBank/DDBJ whole genome shotgun (WGS) entry which is preliminary data.</text>
</comment>
<sequence>MNKGYLVLESGEVYQGLWNGGHDRAGEVVFNTSHSGYEEIATDPSYFSQIVVMTAPMQGNYGVADEVWESSRIWIEGFICLEVQDTERDQAWKKRLTEAGIPLLSELDTRQLVLRLRSGGTPWGAIVHAKNESEAKQKAAALIAEKKKLDKDWVYLASRKEAEVRRGDNMVGPKVAVLDFGSKENILRELQNRCSEIKIFNSRSSVQEIMDYKPDGVMLTNGPGDPADVKVAIGTVRELLGVKPIFGICMGHQVLALALGAKTYKLKFGHRGSNHPIRDTVLNQIYMTSQNHGYAVEQESLPPDVQVTHVNLNDGTVAGFYSDKKKCLGIQYHPESCPGPHEASGLFSYFIERMI</sequence>
<keyword evidence="4 8" id="KW-0547">Nucleotide-binding</keyword>
<keyword evidence="8" id="KW-0028">Amino-acid biosynthesis</keyword>
<keyword evidence="8" id="KW-0055">Arginine biosynthesis</keyword>